<evidence type="ECO:0008006" key="3">
    <source>
        <dbReference type="Google" id="ProtNLM"/>
    </source>
</evidence>
<gene>
    <name evidence="1" type="ORF">SAMN05660236_4049</name>
</gene>
<evidence type="ECO:0000313" key="1">
    <source>
        <dbReference type="EMBL" id="SKC81910.1"/>
    </source>
</evidence>
<dbReference type="RefSeq" id="WP_079688614.1">
    <property type="nucleotide sequence ID" value="NZ_FUZU01000003.1"/>
</dbReference>
<dbReference type="STRING" id="688867.SAMN05660236_4049"/>
<reference evidence="1 2" key="1">
    <citation type="submission" date="2017-02" db="EMBL/GenBank/DDBJ databases">
        <authorList>
            <person name="Peterson S.W."/>
        </authorList>
    </citation>
    <scope>NUCLEOTIDE SEQUENCE [LARGE SCALE GENOMIC DNA]</scope>
    <source>
        <strain evidence="1 2">DSM 25262</strain>
    </source>
</reference>
<organism evidence="1 2">
    <name type="scientific">Ohtaekwangia koreensis</name>
    <dbReference type="NCBI Taxonomy" id="688867"/>
    <lineage>
        <taxon>Bacteria</taxon>
        <taxon>Pseudomonadati</taxon>
        <taxon>Bacteroidota</taxon>
        <taxon>Cytophagia</taxon>
        <taxon>Cytophagales</taxon>
        <taxon>Fulvivirgaceae</taxon>
        <taxon>Ohtaekwangia</taxon>
    </lineage>
</organism>
<keyword evidence="2" id="KW-1185">Reference proteome</keyword>
<evidence type="ECO:0000313" key="2">
    <source>
        <dbReference type="Proteomes" id="UP000190961"/>
    </source>
</evidence>
<dbReference type="Proteomes" id="UP000190961">
    <property type="component" value="Unassembled WGS sequence"/>
</dbReference>
<protein>
    <recommendedName>
        <fullName evidence="3">Transglutaminase-like superfamily protein</fullName>
    </recommendedName>
</protein>
<dbReference type="OrthoDB" id="1418365at2"/>
<name>A0A1T5M0Z2_9BACT</name>
<dbReference type="EMBL" id="FUZU01000003">
    <property type="protein sequence ID" value="SKC81910.1"/>
    <property type="molecule type" value="Genomic_DNA"/>
</dbReference>
<sequence>MKGSLLVISLLLFKSHSLVGQNIPGLSYCLLFDSNLEKEAFQNSSNNDCNPLIFLLAYDPRIDSVRYTNVRNELFAYAQKLQTKRSKFKDESKFLRYVFYDVHKKYLKHYKHSETFSNIFSNREYNCVSGTALYACLLSQLGYRPNIYETRYHIFLTVTLDSGDCILFEATDPAHGFVNDFEKVEERVASYLENEAEEVTKQESLSAPFNKDIVFKSISLHELAALHYYNVAVDFINQENYYEAFRVLKKAHLLYPDSKRIQDFITYTHLKYESELSSAF</sequence>
<accession>A0A1T5M0Z2</accession>
<dbReference type="AlphaFoldDB" id="A0A1T5M0Z2"/>
<proteinExistence type="predicted"/>